<evidence type="ECO:0000313" key="11">
    <source>
        <dbReference type="Proteomes" id="UP000239649"/>
    </source>
</evidence>
<keyword evidence="11" id="KW-1185">Reference proteome</keyword>
<keyword evidence="6 8" id="KW-0472">Membrane</keyword>
<keyword evidence="4 8" id="KW-0812">Transmembrane</keyword>
<feature type="transmembrane region" description="Helical" evidence="8">
    <location>
        <begin position="360"/>
        <end position="381"/>
    </location>
</feature>
<feature type="transmembrane region" description="Helical" evidence="8">
    <location>
        <begin position="572"/>
        <end position="593"/>
    </location>
</feature>
<dbReference type="InterPro" id="IPR050186">
    <property type="entry name" value="TPT_transporter"/>
</dbReference>
<feature type="compositionally biased region" description="Polar residues" evidence="7">
    <location>
        <begin position="670"/>
        <end position="683"/>
    </location>
</feature>
<keyword evidence="5 8" id="KW-1133">Transmembrane helix</keyword>
<feature type="transmembrane region" description="Helical" evidence="8">
    <location>
        <begin position="453"/>
        <end position="471"/>
    </location>
</feature>
<protein>
    <submittedName>
        <fullName evidence="10">Drug Metabolite transporter superfamily</fullName>
    </submittedName>
</protein>
<feature type="transmembrane region" description="Helical" evidence="8">
    <location>
        <begin position="418"/>
        <end position="441"/>
    </location>
</feature>
<dbReference type="GO" id="GO:0016020">
    <property type="term" value="C:membrane"/>
    <property type="evidence" value="ECO:0007669"/>
    <property type="project" value="UniProtKB-SubCell"/>
</dbReference>
<evidence type="ECO:0000259" key="9">
    <source>
        <dbReference type="Pfam" id="PF03151"/>
    </source>
</evidence>
<organism evidence="10 11">
    <name type="scientific">Micractinium conductrix</name>
    <dbReference type="NCBI Taxonomy" id="554055"/>
    <lineage>
        <taxon>Eukaryota</taxon>
        <taxon>Viridiplantae</taxon>
        <taxon>Chlorophyta</taxon>
        <taxon>core chlorophytes</taxon>
        <taxon>Trebouxiophyceae</taxon>
        <taxon>Chlorellales</taxon>
        <taxon>Chlorellaceae</taxon>
        <taxon>Chlorella clade</taxon>
        <taxon>Micractinium</taxon>
    </lineage>
</organism>
<feature type="transmembrane region" description="Helical" evidence="8">
    <location>
        <begin position="329"/>
        <end position="348"/>
    </location>
</feature>
<feature type="transmembrane region" description="Helical" evidence="8">
    <location>
        <begin position="509"/>
        <end position="528"/>
    </location>
</feature>
<dbReference type="Pfam" id="PF03151">
    <property type="entry name" value="TPT"/>
    <property type="match status" value="1"/>
</dbReference>
<dbReference type="AlphaFoldDB" id="A0A2P6VH01"/>
<accession>A0A2P6VH01</accession>
<feature type="transmembrane region" description="Helical" evidence="8">
    <location>
        <begin position="224"/>
        <end position="244"/>
    </location>
</feature>
<gene>
    <name evidence="10" type="ORF">C2E20_3489</name>
</gene>
<evidence type="ECO:0000256" key="8">
    <source>
        <dbReference type="SAM" id="Phobius"/>
    </source>
</evidence>
<evidence type="ECO:0000256" key="7">
    <source>
        <dbReference type="SAM" id="MobiDB-lite"/>
    </source>
</evidence>
<comment type="subcellular location">
    <subcellularLocation>
        <location evidence="2">Membrane</location>
        <topology evidence="2">Multi-pass membrane protein</topology>
    </subcellularLocation>
</comment>
<dbReference type="Proteomes" id="UP000239649">
    <property type="component" value="Unassembled WGS sequence"/>
</dbReference>
<dbReference type="OrthoDB" id="10261634at2759"/>
<proteinExistence type="inferred from homology"/>
<evidence type="ECO:0000256" key="3">
    <source>
        <dbReference type="ARBA" id="ARBA00006483"/>
    </source>
</evidence>
<dbReference type="SUPFAM" id="SSF103481">
    <property type="entry name" value="Multidrug resistance efflux transporter EmrE"/>
    <property type="match status" value="1"/>
</dbReference>
<feature type="transmembrane region" description="Helical" evidence="8">
    <location>
        <begin position="599"/>
        <end position="617"/>
    </location>
</feature>
<dbReference type="InterPro" id="IPR004895">
    <property type="entry name" value="Prenylated_rab_accept_PRA1"/>
</dbReference>
<reference evidence="10 11" key="1">
    <citation type="journal article" date="2018" name="Plant J.">
        <title>Genome sequences of Chlorella sorokiniana UTEX 1602 and Micractinium conductrix SAG 241.80: implications to maltose excretion by a green alga.</title>
        <authorList>
            <person name="Arriola M.B."/>
            <person name="Velmurugan N."/>
            <person name="Zhang Y."/>
            <person name="Plunkett M.H."/>
            <person name="Hondzo H."/>
            <person name="Barney B.M."/>
        </authorList>
    </citation>
    <scope>NUCLEOTIDE SEQUENCE [LARGE SCALE GENOMIC DNA]</scope>
    <source>
        <strain evidence="10 11">SAG 241.80</strain>
    </source>
</reference>
<feature type="domain" description="Sugar phosphate transporter" evidence="9">
    <location>
        <begin position="330"/>
        <end position="618"/>
    </location>
</feature>
<dbReference type="GO" id="GO:0016192">
    <property type="term" value="P:vesicle-mediated transport"/>
    <property type="evidence" value="ECO:0007669"/>
    <property type="project" value="UniProtKB-ARBA"/>
</dbReference>
<evidence type="ECO:0000256" key="4">
    <source>
        <dbReference type="ARBA" id="ARBA00022692"/>
    </source>
</evidence>
<dbReference type="InterPro" id="IPR004853">
    <property type="entry name" value="Sugar_P_trans_dom"/>
</dbReference>
<name>A0A2P6VH01_9CHLO</name>
<dbReference type="EMBL" id="LHPF02000007">
    <property type="protein sequence ID" value="PSC73348.1"/>
    <property type="molecule type" value="Genomic_DNA"/>
</dbReference>
<evidence type="ECO:0000256" key="6">
    <source>
        <dbReference type="ARBA" id="ARBA00023136"/>
    </source>
</evidence>
<dbReference type="PANTHER" id="PTHR11132">
    <property type="entry name" value="SOLUTE CARRIER FAMILY 35"/>
    <property type="match status" value="1"/>
</dbReference>
<feature type="transmembrane region" description="Helical" evidence="8">
    <location>
        <begin position="393"/>
        <end position="412"/>
    </location>
</feature>
<dbReference type="InterPro" id="IPR037185">
    <property type="entry name" value="EmrE-like"/>
</dbReference>
<comment type="similarity">
    <text evidence="3">Belongs to the PRA1 family.</text>
</comment>
<comment type="function">
    <text evidence="1">May be involved in both secretory and endocytic intracellular trafficking in the endosomal/prevacuolar compartments.</text>
</comment>
<feature type="region of interest" description="Disordered" evidence="7">
    <location>
        <begin position="661"/>
        <end position="689"/>
    </location>
</feature>
<evidence type="ECO:0000256" key="5">
    <source>
        <dbReference type="ARBA" id="ARBA00022989"/>
    </source>
</evidence>
<evidence type="ECO:0000313" key="10">
    <source>
        <dbReference type="EMBL" id="PSC73348.1"/>
    </source>
</evidence>
<evidence type="ECO:0000256" key="1">
    <source>
        <dbReference type="ARBA" id="ARBA00002501"/>
    </source>
</evidence>
<comment type="caution">
    <text evidence="10">The sequence shown here is derived from an EMBL/GenBank/DDBJ whole genome shotgun (WGS) entry which is preliminary data.</text>
</comment>
<dbReference type="Pfam" id="PF03208">
    <property type="entry name" value="PRA1"/>
    <property type="match status" value="1"/>
</dbReference>
<feature type="transmembrane region" description="Helical" evidence="8">
    <location>
        <begin position="477"/>
        <end position="497"/>
    </location>
</feature>
<feature type="transmembrane region" description="Helical" evidence="8">
    <location>
        <begin position="540"/>
        <end position="560"/>
    </location>
</feature>
<evidence type="ECO:0000256" key="2">
    <source>
        <dbReference type="ARBA" id="ARBA00004141"/>
    </source>
</evidence>
<feature type="region of interest" description="Disordered" evidence="7">
    <location>
        <begin position="172"/>
        <end position="204"/>
    </location>
</feature>
<feature type="compositionally biased region" description="Low complexity" evidence="7">
    <location>
        <begin position="172"/>
        <end position="198"/>
    </location>
</feature>
<dbReference type="GO" id="GO:0005783">
    <property type="term" value="C:endoplasmic reticulum"/>
    <property type="evidence" value="ECO:0007669"/>
    <property type="project" value="UniProtKB-ARBA"/>
</dbReference>
<sequence>MWVPWRLERSPLAPAVPLEGSDTVEGLQALERRRLTEALSGGAAVGAAAAGRAGAAATGRRAFQRYRGPFIDQLSIEDLKAAPKSWALFWRGGERASAADAYSLPASLAVLHERTEENFVSFLPNYLRLAGAVLLATFYLRPKALLGAAAVAVSMYRSLGLALRRQQAEAAAGAAGSEGRGRQPPLAQQRAQQQQQQRTDPNESAVTAATTVVTWLLVAYTRCLPMLLLGATASLVAVLVHCALRRAPSESRHKGRQPLGYSWRQVLGRDPAPEGADPRALFREVAAALRAAVALRARYALALLRYRARTLAEAAASDSTASSEQGWRLRLAFIVFVYLGLNSTLNLLNKWALGVHGFRFPMLLTSCHMAATFLALAPIALREPWESHRRTVAHQWVGLCAIGACMSLNIVLNNVSLVGISLSLNQIIRSSLPVVVCVLGVVVEGKHPTRQELGALVVLTIGVMLAVWQGAVTGQPHAILACMSSVVCGAIYMTFISKLLSEKLDVVHLTFYTAPVSLACLTLPTLYFERHSFAEYLVGHWQDAFLIMSATSAAAVFYNLAHNKLIETTSAVTTTVLGEVKIVGLLVLSSLLLGEGKEFTPTMTAGCASALLGFALYSHAKILKLRSQETTPLIAVTAHANSALQPGRVAEARQFAAKASGDEGQAMLGGSTQLTSRSASTDRGFTKPP</sequence>